<organism evidence="2 3">
    <name type="scientific">Eleusine coracana subsp. coracana</name>
    <dbReference type="NCBI Taxonomy" id="191504"/>
    <lineage>
        <taxon>Eukaryota</taxon>
        <taxon>Viridiplantae</taxon>
        <taxon>Streptophyta</taxon>
        <taxon>Embryophyta</taxon>
        <taxon>Tracheophyta</taxon>
        <taxon>Spermatophyta</taxon>
        <taxon>Magnoliopsida</taxon>
        <taxon>Liliopsida</taxon>
        <taxon>Poales</taxon>
        <taxon>Poaceae</taxon>
        <taxon>PACMAD clade</taxon>
        <taxon>Chloridoideae</taxon>
        <taxon>Cynodonteae</taxon>
        <taxon>Eleusininae</taxon>
        <taxon>Eleusine</taxon>
    </lineage>
</organism>
<comment type="caution">
    <text evidence="2">The sequence shown here is derived from an EMBL/GenBank/DDBJ whole genome shotgun (WGS) entry which is preliminary data.</text>
</comment>
<reference evidence="2" key="2">
    <citation type="submission" date="2021-12" db="EMBL/GenBank/DDBJ databases">
        <title>Resequencing data analysis of finger millet.</title>
        <authorList>
            <person name="Hatakeyama M."/>
            <person name="Aluri S."/>
            <person name="Balachadran M.T."/>
            <person name="Sivarajan S.R."/>
            <person name="Poveda L."/>
            <person name="Shimizu-Inatsugi R."/>
            <person name="Schlapbach R."/>
            <person name="Sreeman S.M."/>
            <person name="Shimizu K.K."/>
        </authorList>
    </citation>
    <scope>NUCLEOTIDE SEQUENCE</scope>
</reference>
<gene>
    <name evidence="2" type="primary">gb01989</name>
    <name evidence="2" type="ORF">PR202_gb01989</name>
</gene>
<dbReference type="AlphaFoldDB" id="A0AAV5DWL0"/>
<dbReference type="CDD" id="cd22157">
    <property type="entry name" value="F-box_AtFBW1-like"/>
    <property type="match status" value="1"/>
</dbReference>
<accession>A0AAV5DWL0</accession>
<dbReference type="PANTHER" id="PTHR31672">
    <property type="entry name" value="BNACNNG10540D PROTEIN"/>
    <property type="match status" value="1"/>
</dbReference>
<dbReference type="SMART" id="SM00256">
    <property type="entry name" value="FBOX"/>
    <property type="match status" value="1"/>
</dbReference>
<dbReference type="InterPro" id="IPR050796">
    <property type="entry name" value="SCF_F-box_component"/>
</dbReference>
<reference evidence="2" key="1">
    <citation type="journal article" date="2018" name="DNA Res.">
        <title>Multiple hybrid de novo genome assembly of finger millet, an orphan allotetraploid crop.</title>
        <authorList>
            <person name="Hatakeyama M."/>
            <person name="Aluri S."/>
            <person name="Balachadran M.T."/>
            <person name="Sivarajan S.R."/>
            <person name="Patrignani A."/>
            <person name="Gruter S."/>
            <person name="Poveda L."/>
            <person name="Shimizu-Inatsugi R."/>
            <person name="Baeten J."/>
            <person name="Francoijs K.J."/>
            <person name="Nataraja K.N."/>
            <person name="Reddy Y.A.N."/>
            <person name="Phadnis S."/>
            <person name="Ravikumar R.L."/>
            <person name="Schlapbach R."/>
            <person name="Sreeman S.M."/>
            <person name="Shimizu K.K."/>
        </authorList>
    </citation>
    <scope>NUCLEOTIDE SEQUENCE</scope>
</reference>
<sequence>MTAEASLGNKRIKVMPSGVAPVLPDEIMTEVFLRLPIRSIVRFRAVCRSWDALLSSEEFCNLHMAATESASTPPKLLFASPAANFNYSTALYSCSLSGRRDDLLFTIDDARGNFVDVSPAPCHGLSLLYDAVAPAYYICNAATRAVTRLPPFFEVSNATAGLGFDAQTRKYKVVRIFKGRHEAGSLYCEIYTLGGEDGDNWRPVSGGVPFRFCSFARSAIWYAVFRKMQPVFADGFLQWLIEPSFLPKRQGLLSYPFLSQKRPSAGSAHHLLLYQEPT</sequence>
<dbReference type="Proteomes" id="UP001054889">
    <property type="component" value="Unassembled WGS sequence"/>
</dbReference>
<evidence type="ECO:0000259" key="1">
    <source>
        <dbReference type="PROSITE" id="PS50181"/>
    </source>
</evidence>
<dbReference type="Pfam" id="PF08268">
    <property type="entry name" value="FBA_3"/>
    <property type="match status" value="1"/>
</dbReference>
<evidence type="ECO:0000313" key="3">
    <source>
        <dbReference type="Proteomes" id="UP001054889"/>
    </source>
</evidence>
<dbReference type="Pfam" id="PF12937">
    <property type="entry name" value="F-box-like"/>
    <property type="match status" value="1"/>
</dbReference>
<dbReference type="SUPFAM" id="SSF81383">
    <property type="entry name" value="F-box domain"/>
    <property type="match status" value="1"/>
</dbReference>
<name>A0AAV5DWL0_ELECO</name>
<dbReference type="Gene3D" id="1.20.1280.50">
    <property type="match status" value="1"/>
</dbReference>
<keyword evidence="3" id="KW-1185">Reference proteome</keyword>
<dbReference type="PROSITE" id="PS50181">
    <property type="entry name" value="FBOX"/>
    <property type="match status" value="1"/>
</dbReference>
<dbReference type="InterPro" id="IPR013187">
    <property type="entry name" value="F-box-assoc_dom_typ3"/>
</dbReference>
<dbReference type="PANTHER" id="PTHR31672:SF2">
    <property type="entry name" value="F-BOX DOMAIN-CONTAINING PROTEIN"/>
    <property type="match status" value="1"/>
</dbReference>
<proteinExistence type="predicted"/>
<feature type="domain" description="F-box" evidence="1">
    <location>
        <begin position="17"/>
        <end position="62"/>
    </location>
</feature>
<protein>
    <recommendedName>
        <fullName evidence="1">F-box domain-containing protein</fullName>
    </recommendedName>
</protein>
<dbReference type="InterPro" id="IPR036047">
    <property type="entry name" value="F-box-like_dom_sf"/>
</dbReference>
<evidence type="ECO:0000313" key="2">
    <source>
        <dbReference type="EMBL" id="GJN15099.1"/>
    </source>
</evidence>
<dbReference type="InterPro" id="IPR001810">
    <property type="entry name" value="F-box_dom"/>
</dbReference>
<dbReference type="EMBL" id="BQKI01000071">
    <property type="protein sequence ID" value="GJN15099.1"/>
    <property type="molecule type" value="Genomic_DNA"/>
</dbReference>